<comment type="caution">
    <text evidence="2">The sequence shown here is derived from an EMBL/GenBank/DDBJ whole genome shotgun (WGS) entry which is preliminary data.</text>
</comment>
<dbReference type="OrthoDB" id="3071584at2759"/>
<evidence type="ECO:0000313" key="3">
    <source>
        <dbReference type="Proteomes" id="UP000283269"/>
    </source>
</evidence>
<dbReference type="CDD" id="cd09917">
    <property type="entry name" value="F-box_SF"/>
    <property type="match status" value="1"/>
</dbReference>
<gene>
    <name evidence="2" type="ORF">CVT25_006967</name>
</gene>
<dbReference type="AlphaFoldDB" id="A0A409VSH6"/>
<dbReference type="SUPFAM" id="SSF81383">
    <property type="entry name" value="F-box domain"/>
    <property type="match status" value="1"/>
</dbReference>
<sequence>MTELPPDIWYHIASFIPPQELVKLAGVNRVLFELALGKQWNSIKFSTGAIRLKELERLSDPFIGKRVHDMTLVLYLRADIEQSRSKGIRILQRQINLPLLPSPLTLFRREPKRSQNQRLDLSQSANFGEAIGSVIAFAPKLVNIRELTIRCTWNLVPHLSHNVIRPLLAPFSSAVGINLRCLILDGSLDELRILLQERPTFSSLEELHLVFKETSHASEYNDAGQSVLVDIVAPFIHRLGAHLETLSIKSYCEREAQELEDFFLAISPLHSLARLDIHAAFIKPSRYPRSLMSLFTDNLQHLSLPLIPFKLHLEPATQEPLSDWLLSCISNENLFIQLRSLDIYPTKTSKGLDILLAYIHRSAKHLSRLAVRSRSLQPDEVPRFVHALAQCHCLTDLSFNIHRLDTAVFDQLSRELPYLYRLCISSSFFEDLKKRHYADWSVKDIWIKNMDENVHRDVMLVIARSLPSVRSLFGVPVLA</sequence>
<dbReference type="Gene3D" id="3.80.10.10">
    <property type="entry name" value="Ribonuclease Inhibitor"/>
    <property type="match status" value="1"/>
</dbReference>
<dbReference type="InterPro" id="IPR032675">
    <property type="entry name" value="LRR_dom_sf"/>
</dbReference>
<protein>
    <recommendedName>
        <fullName evidence="1">F-box domain-containing protein</fullName>
    </recommendedName>
</protein>
<dbReference type="Proteomes" id="UP000283269">
    <property type="component" value="Unassembled WGS sequence"/>
</dbReference>
<feature type="domain" description="F-box" evidence="1">
    <location>
        <begin position="1"/>
        <end position="43"/>
    </location>
</feature>
<organism evidence="2 3">
    <name type="scientific">Psilocybe cyanescens</name>
    <dbReference type="NCBI Taxonomy" id="93625"/>
    <lineage>
        <taxon>Eukaryota</taxon>
        <taxon>Fungi</taxon>
        <taxon>Dikarya</taxon>
        <taxon>Basidiomycota</taxon>
        <taxon>Agaricomycotina</taxon>
        <taxon>Agaricomycetes</taxon>
        <taxon>Agaricomycetidae</taxon>
        <taxon>Agaricales</taxon>
        <taxon>Agaricineae</taxon>
        <taxon>Strophariaceae</taxon>
        <taxon>Psilocybe</taxon>
    </lineage>
</organism>
<dbReference type="SUPFAM" id="SSF52047">
    <property type="entry name" value="RNI-like"/>
    <property type="match status" value="1"/>
</dbReference>
<dbReference type="PROSITE" id="PS50181">
    <property type="entry name" value="FBOX"/>
    <property type="match status" value="1"/>
</dbReference>
<proteinExistence type="predicted"/>
<keyword evidence="3" id="KW-1185">Reference proteome</keyword>
<evidence type="ECO:0000313" key="2">
    <source>
        <dbReference type="EMBL" id="PPQ69189.1"/>
    </source>
</evidence>
<dbReference type="InterPro" id="IPR036047">
    <property type="entry name" value="F-box-like_dom_sf"/>
</dbReference>
<dbReference type="EMBL" id="NHYD01003940">
    <property type="protein sequence ID" value="PPQ69189.1"/>
    <property type="molecule type" value="Genomic_DNA"/>
</dbReference>
<dbReference type="InParanoid" id="A0A409VSH6"/>
<reference evidence="2 3" key="1">
    <citation type="journal article" date="2018" name="Evol. Lett.">
        <title>Horizontal gene cluster transfer increased hallucinogenic mushroom diversity.</title>
        <authorList>
            <person name="Reynolds H.T."/>
            <person name="Vijayakumar V."/>
            <person name="Gluck-Thaler E."/>
            <person name="Korotkin H.B."/>
            <person name="Matheny P.B."/>
            <person name="Slot J.C."/>
        </authorList>
    </citation>
    <scope>NUCLEOTIDE SEQUENCE [LARGE SCALE GENOMIC DNA]</scope>
    <source>
        <strain evidence="2 3">2631</strain>
    </source>
</reference>
<name>A0A409VSH6_PSICY</name>
<evidence type="ECO:0000259" key="1">
    <source>
        <dbReference type="PROSITE" id="PS50181"/>
    </source>
</evidence>
<dbReference type="InterPro" id="IPR001810">
    <property type="entry name" value="F-box_dom"/>
</dbReference>
<accession>A0A409VSH6</accession>